<reference evidence="1" key="1">
    <citation type="submission" date="2020-02" db="EMBL/GenBank/DDBJ databases">
        <authorList>
            <person name="Meier V. D."/>
        </authorList>
    </citation>
    <scope>NUCLEOTIDE SEQUENCE</scope>
    <source>
        <strain evidence="1">AVDCRST_MAG92</strain>
    </source>
</reference>
<name>A0A6J4JPW1_9CYAN</name>
<protein>
    <submittedName>
        <fullName evidence="1">Uncharacterized protein</fullName>
    </submittedName>
</protein>
<proteinExistence type="predicted"/>
<gene>
    <name evidence="1" type="ORF">AVDCRST_MAG92-3763</name>
</gene>
<dbReference type="EMBL" id="CADCTM010000649">
    <property type="protein sequence ID" value="CAA9284185.1"/>
    <property type="molecule type" value="Genomic_DNA"/>
</dbReference>
<sequence>MLKANVRAAYSKLQNLFSLDTKSAVEVQVLLAMRSLF</sequence>
<evidence type="ECO:0000313" key="1">
    <source>
        <dbReference type="EMBL" id="CAA9284185.1"/>
    </source>
</evidence>
<dbReference type="AlphaFoldDB" id="A0A6J4JPW1"/>
<organism evidence="1">
    <name type="scientific">uncultured Coleofasciculus sp</name>
    <dbReference type="NCBI Taxonomy" id="1267456"/>
    <lineage>
        <taxon>Bacteria</taxon>
        <taxon>Bacillati</taxon>
        <taxon>Cyanobacteriota</taxon>
        <taxon>Cyanophyceae</taxon>
        <taxon>Coleofasciculales</taxon>
        <taxon>Coleofasciculaceae</taxon>
        <taxon>Coleofasciculus</taxon>
        <taxon>environmental samples</taxon>
    </lineage>
</organism>
<accession>A0A6J4JPW1</accession>